<gene>
    <name evidence="3" type="ORF">OLC1_LOCUS2249</name>
</gene>
<dbReference type="AlphaFoldDB" id="A0AAV1C3B6"/>
<keyword evidence="2" id="KW-0472">Membrane</keyword>
<dbReference type="EMBL" id="OX459118">
    <property type="protein sequence ID" value="CAI9090001.1"/>
    <property type="molecule type" value="Genomic_DNA"/>
</dbReference>
<feature type="compositionally biased region" description="Basic and acidic residues" evidence="1">
    <location>
        <begin position="110"/>
        <end position="121"/>
    </location>
</feature>
<feature type="transmembrane region" description="Helical" evidence="2">
    <location>
        <begin position="34"/>
        <end position="53"/>
    </location>
</feature>
<dbReference type="PANTHER" id="PTHR35708">
    <property type="entry name" value="GB|AAD25831.1"/>
    <property type="match status" value="1"/>
</dbReference>
<organism evidence="3 4">
    <name type="scientific">Oldenlandia corymbosa var. corymbosa</name>
    <dbReference type="NCBI Taxonomy" id="529605"/>
    <lineage>
        <taxon>Eukaryota</taxon>
        <taxon>Viridiplantae</taxon>
        <taxon>Streptophyta</taxon>
        <taxon>Embryophyta</taxon>
        <taxon>Tracheophyta</taxon>
        <taxon>Spermatophyta</taxon>
        <taxon>Magnoliopsida</taxon>
        <taxon>eudicotyledons</taxon>
        <taxon>Gunneridae</taxon>
        <taxon>Pentapetalae</taxon>
        <taxon>asterids</taxon>
        <taxon>lamiids</taxon>
        <taxon>Gentianales</taxon>
        <taxon>Rubiaceae</taxon>
        <taxon>Rubioideae</taxon>
        <taxon>Spermacoceae</taxon>
        <taxon>Hedyotis-Oldenlandia complex</taxon>
        <taxon>Oldenlandia</taxon>
    </lineage>
</organism>
<name>A0AAV1C3B6_OLDCO</name>
<dbReference type="Proteomes" id="UP001161247">
    <property type="component" value="Chromosome 1"/>
</dbReference>
<dbReference type="PANTHER" id="PTHR35708:SF3">
    <property type="entry name" value="GB|AAD25831.1"/>
    <property type="match status" value="1"/>
</dbReference>
<keyword evidence="4" id="KW-1185">Reference proteome</keyword>
<feature type="compositionally biased region" description="Basic and acidic residues" evidence="1">
    <location>
        <begin position="128"/>
        <end position="143"/>
    </location>
</feature>
<accession>A0AAV1C3B6</accession>
<feature type="region of interest" description="Disordered" evidence="1">
    <location>
        <begin position="110"/>
        <end position="159"/>
    </location>
</feature>
<evidence type="ECO:0000256" key="1">
    <source>
        <dbReference type="SAM" id="MobiDB-lite"/>
    </source>
</evidence>
<sequence>MGSTWCILQKSIPLFSMAVTFSVMVTHFSGYGIFSVLITGFLLILSPFIIFIYTKQSRGKQIEGEVVVLSQICDEQQDSSPLDQVCKTTALQEVPVGKDEQCLSMEESERNFSHTQKKFETDQTISQDQKRAHQNELRRHDLYSESDSTVDHSFSSEDSDNEWSYSYNFGRSPECSDDSISDEESLIEIAIPSGHYVCPKEAAEPNKFTHLQQKLQNYCTETFLDQHGIIWEQFGKVNDYMNEEDNLIEIDLSMGSIKCSGFEIEA</sequence>
<evidence type="ECO:0000256" key="2">
    <source>
        <dbReference type="SAM" id="Phobius"/>
    </source>
</evidence>
<keyword evidence="2" id="KW-0812">Transmembrane</keyword>
<evidence type="ECO:0000313" key="4">
    <source>
        <dbReference type="Proteomes" id="UP001161247"/>
    </source>
</evidence>
<keyword evidence="2" id="KW-1133">Transmembrane helix</keyword>
<reference evidence="3" key="1">
    <citation type="submission" date="2023-03" db="EMBL/GenBank/DDBJ databases">
        <authorList>
            <person name="Julca I."/>
        </authorList>
    </citation>
    <scope>NUCLEOTIDE SEQUENCE</scope>
</reference>
<evidence type="ECO:0000313" key="3">
    <source>
        <dbReference type="EMBL" id="CAI9090001.1"/>
    </source>
</evidence>
<proteinExistence type="predicted"/>
<protein>
    <submittedName>
        <fullName evidence="3">OLC1v1024675C1</fullName>
    </submittedName>
</protein>